<reference evidence="10 11" key="2">
    <citation type="journal article" date="2011" name="Stand. Genomic Sci.">
        <title>Complete genome sequence of Truepera radiovictrix type strain (RQ-24).</title>
        <authorList>
            <person name="Ivanova N."/>
            <person name="Rohde C."/>
            <person name="Munk C."/>
            <person name="Nolan M."/>
            <person name="Lucas S."/>
            <person name="Del Rio T.G."/>
            <person name="Tice H."/>
            <person name="Deshpande S."/>
            <person name="Cheng J.F."/>
            <person name="Tapia R."/>
            <person name="Han C."/>
            <person name="Goodwin L."/>
            <person name="Pitluck S."/>
            <person name="Liolios K."/>
            <person name="Mavromatis K."/>
            <person name="Mikhailova N."/>
            <person name="Pati A."/>
            <person name="Chen A."/>
            <person name="Palaniappan K."/>
            <person name="Land M."/>
            <person name="Hauser L."/>
            <person name="Chang Y.J."/>
            <person name="Jeffries C.D."/>
            <person name="Brambilla E."/>
            <person name="Rohde M."/>
            <person name="Goker M."/>
            <person name="Tindall B.J."/>
            <person name="Woyke T."/>
            <person name="Bristow J."/>
            <person name="Eisen J.A."/>
            <person name="Markowitz V."/>
            <person name="Hugenholtz P."/>
            <person name="Kyrpides N.C."/>
            <person name="Klenk H.P."/>
            <person name="Lapidus A."/>
        </authorList>
    </citation>
    <scope>NUCLEOTIDE SEQUENCE [LARGE SCALE GENOMIC DNA]</scope>
    <source>
        <strain evidence="11">DSM 17093 / CIP 108686 / LMG 22925 / RQ-24</strain>
    </source>
</reference>
<evidence type="ECO:0000256" key="1">
    <source>
        <dbReference type="ARBA" id="ARBA00000085"/>
    </source>
</evidence>
<dbReference type="HOGENOM" id="CLU_000445_114_72_0"/>
<dbReference type="InterPro" id="IPR003594">
    <property type="entry name" value="HATPase_dom"/>
</dbReference>
<dbReference type="Pfam" id="PF02518">
    <property type="entry name" value="HATPase_c"/>
    <property type="match status" value="1"/>
</dbReference>
<dbReference type="Gene3D" id="1.10.287.130">
    <property type="match status" value="1"/>
</dbReference>
<dbReference type="InterPro" id="IPR003661">
    <property type="entry name" value="HisK_dim/P_dom"/>
</dbReference>
<dbReference type="Proteomes" id="UP000000379">
    <property type="component" value="Chromosome"/>
</dbReference>
<keyword evidence="8" id="KW-0732">Signal</keyword>
<dbReference type="Pfam" id="PF00512">
    <property type="entry name" value="HisKA"/>
    <property type="match status" value="1"/>
</dbReference>
<dbReference type="PANTHER" id="PTHR43711:SF1">
    <property type="entry name" value="HISTIDINE KINASE 1"/>
    <property type="match status" value="1"/>
</dbReference>
<evidence type="ECO:0000259" key="9">
    <source>
        <dbReference type="PROSITE" id="PS50109"/>
    </source>
</evidence>
<dbReference type="AlphaFoldDB" id="D7CUC7"/>
<feature type="domain" description="Histidine kinase" evidence="9">
    <location>
        <begin position="155"/>
        <end position="372"/>
    </location>
</feature>
<evidence type="ECO:0000256" key="4">
    <source>
        <dbReference type="ARBA" id="ARBA00022679"/>
    </source>
</evidence>
<protein>
    <recommendedName>
        <fullName evidence="2">histidine kinase</fullName>
        <ecNumber evidence="2">2.7.13.3</ecNumber>
    </recommendedName>
</protein>
<dbReference type="CDD" id="cd00082">
    <property type="entry name" value="HisKA"/>
    <property type="match status" value="1"/>
</dbReference>
<keyword evidence="11" id="KW-1185">Reference proteome</keyword>
<dbReference type="Gene3D" id="3.30.565.10">
    <property type="entry name" value="Histidine kinase-like ATPase, C-terminal domain"/>
    <property type="match status" value="1"/>
</dbReference>
<dbReference type="SMART" id="SM00387">
    <property type="entry name" value="HATPase_c"/>
    <property type="match status" value="1"/>
</dbReference>
<evidence type="ECO:0000256" key="6">
    <source>
        <dbReference type="ARBA" id="ARBA00023012"/>
    </source>
</evidence>
<dbReference type="InterPro" id="IPR036890">
    <property type="entry name" value="HATPase_C_sf"/>
</dbReference>
<dbReference type="OrthoDB" id="9770955at2"/>
<evidence type="ECO:0000256" key="5">
    <source>
        <dbReference type="ARBA" id="ARBA00022777"/>
    </source>
</evidence>
<name>D7CUC7_TRURR</name>
<feature type="coiled-coil region" evidence="7">
    <location>
        <begin position="121"/>
        <end position="148"/>
    </location>
</feature>
<organism evidence="10 11">
    <name type="scientific">Truepera radiovictrix (strain DSM 17093 / CIP 108686 / LMG 22925 / RQ-24)</name>
    <dbReference type="NCBI Taxonomy" id="649638"/>
    <lineage>
        <taxon>Bacteria</taxon>
        <taxon>Thermotogati</taxon>
        <taxon>Deinococcota</taxon>
        <taxon>Deinococci</taxon>
        <taxon>Trueperales</taxon>
        <taxon>Trueperaceae</taxon>
        <taxon>Truepera</taxon>
    </lineage>
</organism>
<keyword evidence="4" id="KW-0808">Transferase</keyword>
<dbReference type="InterPro" id="IPR036097">
    <property type="entry name" value="HisK_dim/P_sf"/>
</dbReference>
<feature type="signal peptide" evidence="8">
    <location>
        <begin position="1"/>
        <end position="17"/>
    </location>
</feature>
<dbReference type="InterPro" id="IPR050736">
    <property type="entry name" value="Sensor_HK_Regulatory"/>
</dbReference>
<evidence type="ECO:0000313" key="11">
    <source>
        <dbReference type="Proteomes" id="UP000000379"/>
    </source>
</evidence>
<reference evidence="11" key="1">
    <citation type="submission" date="2010-05" db="EMBL/GenBank/DDBJ databases">
        <title>The complete genome of Truepera radiovictris DSM 17093.</title>
        <authorList>
            <consortium name="US DOE Joint Genome Institute (JGI-PGF)"/>
            <person name="Lucas S."/>
            <person name="Copeland A."/>
            <person name="Lapidus A."/>
            <person name="Glavina del Rio T."/>
            <person name="Dalin E."/>
            <person name="Tice H."/>
            <person name="Bruce D."/>
            <person name="Goodwin L."/>
            <person name="Pitluck S."/>
            <person name="Kyrpides N."/>
            <person name="Mavromatis K."/>
            <person name="Ovchinnikova G."/>
            <person name="Munk A.C."/>
            <person name="Detter J.C."/>
            <person name="Han C."/>
            <person name="Tapia R."/>
            <person name="Land M."/>
            <person name="Hauser L."/>
            <person name="Markowitz V."/>
            <person name="Cheng J.-F."/>
            <person name="Hugenholtz P."/>
            <person name="Woyke T."/>
            <person name="Wu D."/>
            <person name="Tindall B."/>
            <person name="Pomrenke H.G."/>
            <person name="Brambilla E."/>
            <person name="Klenk H.-P."/>
            <person name="Eisen J.A."/>
        </authorList>
    </citation>
    <scope>NUCLEOTIDE SEQUENCE [LARGE SCALE GENOMIC DNA]</scope>
    <source>
        <strain evidence="11">DSM 17093 / CIP 108686 / LMG 22925 / RQ-24</strain>
    </source>
</reference>
<sequence>MASAPYLLFLAASPATARLLPPLQALAPVQHLESVQALLYSTRDAAPLALVLEDRLLEEVAQLDLVALLRRRPHLARTPLVCLGEGRPERHAAVVASGADLYLSPSAPELVQVHLTRLLERERADAALREALARLRQFEAAYHESERVKDDLTHMLVHDLKSPIASVMGLLEHALDLLGTDDPLGLSELLALARGEAQHLLTLAANILDVRRMKDGHMPYYPAWIDSLGELVQVALRDVPYTPNERHVSCLIHPDAERLYADAALLRRMLTNLLSNAVRHTRLGGHIDVRAWRDGNRVIVSVRDDGEGIPEEDQKRIFNAFEQSRHTLHDRFDTGMGLTFCKLAAEKHGGDIWVESKVGCGSTFFIALPLNVALPLELGGAFVG</sequence>
<dbReference type="EC" id="2.7.13.3" evidence="2"/>
<evidence type="ECO:0000256" key="7">
    <source>
        <dbReference type="SAM" id="Coils"/>
    </source>
</evidence>
<keyword evidence="5 10" id="KW-0418">Kinase</keyword>
<proteinExistence type="predicted"/>
<dbReference type="STRING" id="649638.Trad_2606"/>
<dbReference type="eggNOG" id="COG2205">
    <property type="taxonomic scope" value="Bacteria"/>
</dbReference>
<dbReference type="EMBL" id="CP002049">
    <property type="protein sequence ID" value="ADI15712.1"/>
    <property type="molecule type" value="Genomic_DNA"/>
</dbReference>
<dbReference type="InterPro" id="IPR004358">
    <property type="entry name" value="Sig_transdc_His_kin-like_C"/>
</dbReference>
<dbReference type="SUPFAM" id="SSF47384">
    <property type="entry name" value="Homodimeric domain of signal transducing histidine kinase"/>
    <property type="match status" value="1"/>
</dbReference>
<dbReference type="FunFam" id="3.30.565.10:FF:000006">
    <property type="entry name" value="Sensor histidine kinase WalK"/>
    <property type="match status" value="1"/>
</dbReference>
<evidence type="ECO:0000313" key="10">
    <source>
        <dbReference type="EMBL" id="ADI15712.1"/>
    </source>
</evidence>
<gene>
    <name evidence="10" type="ordered locus">Trad_2606</name>
</gene>
<dbReference type="SUPFAM" id="SSF55874">
    <property type="entry name" value="ATPase domain of HSP90 chaperone/DNA topoisomerase II/histidine kinase"/>
    <property type="match status" value="1"/>
</dbReference>
<feature type="chain" id="PRO_5003094287" description="histidine kinase" evidence="8">
    <location>
        <begin position="18"/>
        <end position="384"/>
    </location>
</feature>
<keyword evidence="7" id="KW-0175">Coiled coil</keyword>
<evidence type="ECO:0000256" key="3">
    <source>
        <dbReference type="ARBA" id="ARBA00022553"/>
    </source>
</evidence>
<dbReference type="CDD" id="cd00075">
    <property type="entry name" value="HATPase"/>
    <property type="match status" value="1"/>
</dbReference>
<accession>D7CUC7</accession>
<dbReference type="PANTHER" id="PTHR43711">
    <property type="entry name" value="TWO-COMPONENT HISTIDINE KINASE"/>
    <property type="match status" value="1"/>
</dbReference>
<keyword evidence="3" id="KW-0597">Phosphoprotein</keyword>
<dbReference type="RefSeq" id="WP_013179073.1">
    <property type="nucleotide sequence ID" value="NC_014221.1"/>
</dbReference>
<dbReference type="PROSITE" id="PS50109">
    <property type="entry name" value="HIS_KIN"/>
    <property type="match status" value="1"/>
</dbReference>
<evidence type="ECO:0000256" key="8">
    <source>
        <dbReference type="SAM" id="SignalP"/>
    </source>
</evidence>
<dbReference type="SMART" id="SM00388">
    <property type="entry name" value="HisKA"/>
    <property type="match status" value="1"/>
</dbReference>
<dbReference type="GO" id="GO:0000155">
    <property type="term" value="F:phosphorelay sensor kinase activity"/>
    <property type="evidence" value="ECO:0007669"/>
    <property type="project" value="InterPro"/>
</dbReference>
<dbReference type="KEGG" id="tra:Trad_2606"/>
<keyword evidence="6" id="KW-0902">Two-component regulatory system</keyword>
<dbReference type="PRINTS" id="PR00344">
    <property type="entry name" value="BCTRLSENSOR"/>
</dbReference>
<evidence type="ECO:0000256" key="2">
    <source>
        <dbReference type="ARBA" id="ARBA00012438"/>
    </source>
</evidence>
<dbReference type="InterPro" id="IPR005467">
    <property type="entry name" value="His_kinase_dom"/>
</dbReference>
<comment type="catalytic activity">
    <reaction evidence="1">
        <text>ATP + protein L-histidine = ADP + protein N-phospho-L-histidine.</text>
        <dbReference type="EC" id="2.7.13.3"/>
    </reaction>
</comment>